<dbReference type="RefSeq" id="WP_175200978.1">
    <property type="nucleotide sequence ID" value="NZ_CADILH010000001.1"/>
</dbReference>
<keyword evidence="1" id="KW-0732">Signal</keyword>
<gene>
    <name evidence="2" type="ORF">LMG6000_00880</name>
</gene>
<feature type="chain" id="PRO_5028872603" evidence="1">
    <location>
        <begin position="29"/>
        <end position="434"/>
    </location>
</feature>
<dbReference type="Gene3D" id="3.40.50.1110">
    <property type="entry name" value="SGNH hydrolase"/>
    <property type="match status" value="1"/>
</dbReference>
<dbReference type="CDD" id="cd01830">
    <property type="entry name" value="XynE_like"/>
    <property type="match status" value="1"/>
</dbReference>
<dbReference type="InterPro" id="IPR001087">
    <property type="entry name" value="GDSL"/>
</dbReference>
<name>A0A6S7F0A3_9BURK</name>
<dbReference type="SUPFAM" id="SSF52266">
    <property type="entry name" value="SGNH hydrolase"/>
    <property type="match status" value="1"/>
</dbReference>
<sequence>MNRFNLYSLASAAAFAAGLAVLAPSAGAAAQSQSPELPAKQSDTAYAGWIGSWFASPQPLWEDSFVLPTEMPAELRGQTLRQTLMLSMGGPRMRVVVSNRYGTQPLEIGAGSVALGAGGSKIRPASSRGLAFGGRPGVTVAPGAQAVSDPVDLPVSALAELAVSLYFPRATPVTTFHWGAQQTGALVRGDATAAAELPDAQALQGRAFLAGIWVESPSRAPVVVAFGDSLTDGNGSTPGANRRWPDFLARRLAPQGIGVVNAGISGARVWGDKMGVNAMARFDADVLSQPGARTVVMMMGINDIGWPDSGFAPAEAPMTAARLTEGYRQLAEAARVRGVRIVGGTIAPYEGSLHGTPLSGHYSPAKDAVRREVNRWIRESGVFDAVIDFDAVLRDPARPTRLLPAYDSGDHLHPNDAGYEAMAQALDQATLFGD</sequence>
<dbReference type="PANTHER" id="PTHR43784">
    <property type="entry name" value="GDSL-LIKE LIPASE/ACYLHYDROLASE, PUTATIVE (AFU_ORTHOLOGUE AFUA_2G00820)-RELATED"/>
    <property type="match status" value="1"/>
</dbReference>
<evidence type="ECO:0000256" key="1">
    <source>
        <dbReference type="SAM" id="SignalP"/>
    </source>
</evidence>
<dbReference type="GO" id="GO:0016788">
    <property type="term" value="F:hydrolase activity, acting on ester bonds"/>
    <property type="evidence" value="ECO:0007669"/>
    <property type="project" value="InterPro"/>
</dbReference>
<dbReference type="PANTHER" id="PTHR43784:SF2">
    <property type="entry name" value="GDSL-LIKE LIPASE_ACYLHYDROLASE, PUTATIVE (AFU_ORTHOLOGUE AFUA_2G00820)-RELATED"/>
    <property type="match status" value="1"/>
</dbReference>
<dbReference type="AlphaFoldDB" id="A0A6S7F0A3"/>
<organism evidence="2 3">
    <name type="scientific">Achromobacter insolitus</name>
    <dbReference type="NCBI Taxonomy" id="217204"/>
    <lineage>
        <taxon>Bacteria</taxon>
        <taxon>Pseudomonadati</taxon>
        <taxon>Pseudomonadota</taxon>
        <taxon>Betaproteobacteria</taxon>
        <taxon>Burkholderiales</taxon>
        <taxon>Alcaligenaceae</taxon>
        <taxon>Achromobacter</taxon>
    </lineage>
</organism>
<dbReference type="Proteomes" id="UP000494183">
    <property type="component" value="Unassembled WGS sequence"/>
</dbReference>
<accession>A0A6S7F0A3</accession>
<dbReference type="Pfam" id="PF00657">
    <property type="entry name" value="Lipase_GDSL"/>
    <property type="match status" value="1"/>
</dbReference>
<protein>
    <submittedName>
        <fullName evidence="2">Uncharacterized protein</fullName>
    </submittedName>
</protein>
<keyword evidence="3" id="KW-1185">Reference proteome</keyword>
<feature type="signal peptide" evidence="1">
    <location>
        <begin position="1"/>
        <end position="28"/>
    </location>
</feature>
<dbReference type="EMBL" id="CADILH010000001">
    <property type="protein sequence ID" value="CAB3929827.1"/>
    <property type="molecule type" value="Genomic_DNA"/>
</dbReference>
<dbReference type="InterPro" id="IPR053140">
    <property type="entry name" value="GDSL_Rv0518-like"/>
</dbReference>
<reference evidence="2 3" key="1">
    <citation type="submission" date="2020-04" db="EMBL/GenBank/DDBJ databases">
        <authorList>
            <person name="De Canck E."/>
        </authorList>
    </citation>
    <scope>NUCLEOTIDE SEQUENCE [LARGE SCALE GENOMIC DNA]</scope>
    <source>
        <strain evidence="2 3">LMG 6000</strain>
    </source>
</reference>
<dbReference type="InterPro" id="IPR036514">
    <property type="entry name" value="SGNH_hydro_sf"/>
</dbReference>
<proteinExistence type="predicted"/>
<evidence type="ECO:0000313" key="3">
    <source>
        <dbReference type="Proteomes" id="UP000494183"/>
    </source>
</evidence>
<evidence type="ECO:0000313" key="2">
    <source>
        <dbReference type="EMBL" id="CAB3929827.1"/>
    </source>
</evidence>